<dbReference type="EC" id="1.13.11.93" evidence="8"/>
<evidence type="ECO:0000313" key="14">
    <source>
        <dbReference type="Proteomes" id="UP000717696"/>
    </source>
</evidence>
<sequence length="1447" mass="160911">MSTTSWNADELRMRFCLAMSDMYRNEVPLYGDLVRIVNQVDESVLSAQGKKPSDVPTKHNLERHGAIRLGCGHELRLIKRLFSLFGMYPVGYYDLTVVDFPLHATAFRPISLESLRKNPFRVFVSVLRKDLIAPRIRPRVEEILGKRQLFSPRLVQIIDRAEMGTAMTAKDADGLIMESLKVFQWHSRSAVTMEDYLTLKKEHAMIADIVCFPSAHINHLTPRTLDIDLVQAAMVREGLPAKEAIEGPPRRKCPILLRQTSFKALEEPVNFFSTVEMPVTGTHTARFGEVEQRGAAVTPRGRALYDELLGLASQRAVNGPSFEDTLKKAFSSYPDTWAELQARGLVYFQYTVTAAGRQWASDKETTQRPDGWSMEHLLTHGLVEYEPITYQDFLPLSAAGIFQSNLGDGSIRASSKADERDAGLSQLEEALGCKVMGQFELYNGLEQESIRESSEPPRRPSLTMATNAERTAVEDNGTQRYRRKAVRKRAALACDECRTRKRRCDGVFPACGGCARRMSTCVYSSEMEARAWQSSTIQSLRSRLEELEAEASSRALGSMPAAPATPATEPGNVDDTPNQNDDGDTSIRNGSGDAPTLVSISKDHAVSHHHKSPDAPVYLEPRSFEKLMKPISRALDLKSNPSISPWPPSAPANTRNAGLAQNPATTCTCDSALNATPWCLPLRRVADSLVIEYFSSVHRMYPVLHQPTFRRQYERLWEPTGPQAFDCVGLCRKKNQCRLFSALVQAIFALATLLSPGRPEENVVQADMFFRQAQQLDFLDVLDDEVGLELVQLGLVMGFYLQSTERFSKCWNITGLTIRLAQNAGLHLDLAEARKKGHVTSRPTQVEYEMRSRVWYGCVVLEREVSVLFGRKLMAPIGGKGPRLPDSIDDDHLSGEPGKWNQQPKDLPSLLESFIQTTKLYHAFDELLDREELQEPVTPTNDGSPFSRATSSIRTLLDLDTTVMDWRDNLPTCLRYDPNDVESNRIDAATPRGLSIPCVHLLAQAKRLHLRFLHVRMLILRPALDLLFEKQQQESQTGASRAPRDARLEDVVLCNVASQCVASAQRLVAFLGAEIQSHDFLAWWYNISYLHNCASTILIGRLCNFGDGNMLEDSLSTSWELCLQCLSRYTELSSISKKSLHLLQESAKGLLSYENLQKSQKGTLAPSTARYPPLSAAQNPSTTQGAHVSGNTRPFQRDKARSPKFSTEGRPMDFAPPSDLDLDRLEGLDDEFGVAGDAEMSSWPFLPLLSQLEAMPLDFDIRILCPLHALPLSIGVGIPSNSKPVLEPRKMLIVVRNTQCGDDAVAECLEFLGEPRILLGSHDLDRNTNFLNLDLLQLTRMGRGDAVDELVGFGTKEENSPATVAESDAPDAAVLRAKGLGALNDLWAPGGFGVAREELWYVHLNPPALIVEDICGDNLAPETTSNYQHPIMALSVTNARGSHRSGM</sequence>
<feature type="region of interest" description="Disordered" evidence="11">
    <location>
        <begin position="881"/>
        <end position="902"/>
    </location>
</feature>
<reference evidence="13" key="1">
    <citation type="journal article" date="2021" name="Nat. Commun.">
        <title>Genetic determinants of endophytism in the Arabidopsis root mycobiome.</title>
        <authorList>
            <person name="Mesny F."/>
            <person name="Miyauchi S."/>
            <person name="Thiergart T."/>
            <person name="Pickel B."/>
            <person name="Atanasova L."/>
            <person name="Karlsson M."/>
            <person name="Huettel B."/>
            <person name="Barry K.W."/>
            <person name="Haridas S."/>
            <person name="Chen C."/>
            <person name="Bauer D."/>
            <person name="Andreopoulos W."/>
            <person name="Pangilinan J."/>
            <person name="LaButti K."/>
            <person name="Riley R."/>
            <person name="Lipzen A."/>
            <person name="Clum A."/>
            <person name="Drula E."/>
            <person name="Henrissat B."/>
            <person name="Kohler A."/>
            <person name="Grigoriev I.V."/>
            <person name="Martin F.M."/>
            <person name="Hacquard S."/>
        </authorList>
    </citation>
    <scope>NUCLEOTIDE SEQUENCE</scope>
    <source>
        <strain evidence="13">MPI-CAGE-AT-0021</strain>
    </source>
</reference>
<dbReference type="OrthoDB" id="424974at2759"/>
<dbReference type="GO" id="GO:0003677">
    <property type="term" value="F:DNA binding"/>
    <property type="evidence" value="ECO:0007669"/>
    <property type="project" value="InterPro"/>
</dbReference>
<proteinExistence type="inferred from homology"/>
<dbReference type="CDD" id="cd16348">
    <property type="entry name" value="VOC_YdcJ_like"/>
    <property type="match status" value="1"/>
</dbReference>
<dbReference type="InterPro" id="IPR007219">
    <property type="entry name" value="XnlR_reg_dom"/>
</dbReference>
<keyword evidence="2" id="KW-0479">Metal-binding</keyword>
<evidence type="ECO:0000256" key="3">
    <source>
        <dbReference type="ARBA" id="ARBA00022964"/>
    </source>
</evidence>
<comment type="caution">
    <text evidence="13">The sequence shown here is derived from an EMBL/GenBank/DDBJ whole genome shotgun (WGS) entry which is preliminary data.</text>
</comment>
<organism evidence="13 14">
    <name type="scientific">Dactylonectria estremocensis</name>
    <dbReference type="NCBI Taxonomy" id="1079267"/>
    <lineage>
        <taxon>Eukaryota</taxon>
        <taxon>Fungi</taxon>
        <taxon>Dikarya</taxon>
        <taxon>Ascomycota</taxon>
        <taxon>Pezizomycotina</taxon>
        <taxon>Sordariomycetes</taxon>
        <taxon>Hypocreomycetidae</taxon>
        <taxon>Hypocreales</taxon>
        <taxon>Nectriaceae</taxon>
        <taxon>Dactylonectria</taxon>
    </lineage>
</organism>
<keyword evidence="6" id="KW-0539">Nucleus</keyword>
<dbReference type="SMART" id="SM00906">
    <property type="entry name" value="Fungal_trans"/>
    <property type="match status" value="1"/>
</dbReference>
<evidence type="ECO:0000256" key="7">
    <source>
        <dbReference type="ARBA" id="ARBA00035013"/>
    </source>
</evidence>
<dbReference type="GO" id="GO:0008270">
    <property type="term" value="F:zinc ion binding"/>
    <property type="evidence" value="ECO:0007669"/>
    <property type="project" value="InterPro"/>
</dbReference>
<dbReference type="Proteomes" id="UP000717696">
    <property type="component" value="Unassembled WGS sequence"/>
</dbReference>
<accession>A0A9P9ICJ5</accession>
<dbReference type="Gene3D" id="4.10.240.10">
    <property type="entry name" value="Zn(2)-C6 fungal-type DNA-binding domain"/>
    <property type="match status" value="1"/>
</dbReference>
<dbReference type="PANTHER" id="PTHR39479">
    <property type="match status" value="1"/>
</dbReference>
<evidence type="ECO:0000256" key="9">
    <source>
        <dbReference type="ARBA" id="ARBA00035034"/>
    </source>
</evidence>
<dbReference type="PROSITE" id="PS50048">
    <property type="entry name" value="ZN2_CY6_FUNGAL_2"/>
    <property type="match status" value="1"/>
</dbReference>
<gene>
    <name evidence="13" type="ORF">B0J13DRAFT_613411</name>
</gene>
<evidence type="ECO:0000313" key="13">
    <source>
        <dbReference type="EMBL" id="KAH7116553.1"/>
    </source>
</evidence>
<dbReference type="InterPro" id="IPR047869">
    <property type="entry name" value="YdcJ_bac-like"/>
</dbReference>
<keyword evidence="5" id="KW-0408">Iron</keyword>
<keyword evidence="4" id="KW-0560">Oxidoreductase</keyword>
<dbReference type="CDD" id="cd12148">
    <property type="entry name" value="fungal_TF_MHR"/>
    <property type="match status" value="1"/>
</dbReference>
<evidence type="ECO:0000256" key="11">
    <source>
        <dbReference type="SAM" id="MobiDB-lite"/>
    </source>
</evidence>
<dbReference type="PROSITE" id="PS00463">
    <property type="entry name" value="ZN2_CY6_FUNGAL_1"/>
    <property type="match status" value="1"/>
</dbReference>
<feature type="region of interest" description="Disordered" evidence="11">
    <location>
        <begin position="544"/>
        <end position="597"/>
    </location>
</feature>
<keyword evidence="14" id="KW-1185">Reference proteome</keyword>
<dbReference type="Pfam" id="PF04082">
    <property type="entry name" value="Fungal_trans"/>
    <property type="match status" value="1"/>
</dbReference>
<evidence type="ECO:0000256" key="10">
    <source>
        <dbReference type="ARBA" id="ARBA00035045"/>
    </source>
</evidence>
<comment type="cofactor">
    <cofactor evidence="1">
        <name>Fe(2+)</name>
        <dbReference type="ChEBI" id="CHEBI:29033"/>
    </cofactor>
</comment>
<keyword evidence="3" id="KW-0223">Dioxygenase</keyword>
<evidence type="ECO:0000259" key="12">
    <source>
        <dbReference type="PROSITE" id="PS50048"/>
    </source>
</evidence>
<dbReference type="InterPro" id="IPR009770">
    <property type="entry name" value="HGLS"/>
</dbReference>
<evidence type="ECO:0000256" key="8">
    <source>
        <dbReference type="ARBA" id="ARBA00035023"/>
    </source>
</evidence>
<protein>
    <recommendedName>
        <fullName evidence="9">2-oxoadipate dioxygenase/decarboxylase</fullName>
        <ecNumber evidence="8">1.13.11.93</ecNumber>
    </recommendedName>
    <alternativeName>
        <fullName evidence="10">2-hydroxyglutarate synthase</fullName>
    </alternativeName>
</protein>
<dbReference type="CDD" id="cd00067">
    <property type="entry name" value="GAL4"/>
    <property type="match status" value="1"/>
</dbReference>
<dbReference type="EMBL" id="JAGMUU010000036">
    <property type="protein sequence ID" value="KAH7116553.1"/>
    <property type="molecule type" value="Genomic_DNA"/>
</dbReference>
<name>A0A9P9ICJ5_9HYPO</name>
<dbReference type="InterPro" id="IPR001138">
    <property type="entry name" value="Zn2Cys6_DnaBD"/>
</dbReference>
<dbReference type="SUPFAM" id="SSF57701">
    <property type="entry name" value="Zn2/Cys6 DNA-binding domain"/>
    <property type="match status" value="1"/>
</dbReference>
<feature type="region of interest" description="Disordered" evidence="11">
    <location>
        <begin position="1164"/>
        <end position="1219"/>
    </location>
</feature>
<evidence type="ECO:0000256" key="5">
    <source>
        <dbReference type="ARBA" id="ARBA00023004"/>
    </source>
</evidence>
<evidence type="ECO:0000256" key="4">
    <source>
        <dbReference type="ARBA" id="ARBA00023002"/>
    </source>
</evidence>
<feature type="domain" description="Zn(2)-C6 fungal-type" evidence="12">
    <location>
        <begin position="493"/>
        <end position="523"/>
    </location>
</feature>
<evidence type="ECO:0000256" key="2">
    <source>
        <dbReference type="ARBA" id="ARBA00022723"/>
    </source>
</evidence>
<dbReference type="GO" id="GO:0051213">
    <property type="term" value="F:dioxygenase activity"/>
    <property type="evidence" value="ECO:0007669"/>
    <property type="project" value="UniProtKB-KW"/>
</dbReference>
<dbReference type="Pfam" id="PF00172">
    <property type="entry name" value="Zn_clus"/>
    <property type="match status" value="1"/>
</dbReference>
<feature type="compositionally biased region" description="Low complexity" evidence="11">
    <location>
        <begin position="550"/>
        <end position="570"/>
    </location>
</feature>
<dbReference type="InterPro" id="IPR036864">
    <property type="entry name" value="Zn2-C6_fun-type_DNA-bd_sf"/>
</dbReference>
<feature type="compositionally biased region" description="Polar residues" evidence="11">
    <location>
        <begin position="1176"/>
        <end position="1194"/>
    </location>
</feature>
<dbReference type="GO" id="GO:0006351">
    <property type="term" value="P:DNA-templated transcription"/>
    <property type="evidence" value="ECO:0007669"/>
    <property type="project" value="InterPro"/>
</dbReference>
<dbReference type="SMART" id="SM01150">
    <property type="entry name" value="DUF1338"/>
    <property type="match status" value="1"/>
</dbReference>
<dbReference type="Pfam" id="PF07063">
    <property type="entry name" value="HGLS"/>
    <property type="match status" value="1"/>
</dbReference>
<dbReference type="Gene3D" id="3.10.180.80">
    <property type="entry name" value="Uncharacterised protein PF07063, DUF1338"/>
    <property type="match status" value="1"/>
</dbReference>
<evidence type="ECO:0000256" key="6">
    <source>
        <dbReference type="ARBA" id="ARBA00023242"/>
    </source>
</evidence>
<evidence type="ECO:0000256" key="1">
    <source>
        <dbReference type="ARBA" id="ARBA00001954"/>
    </source>
</evidence>
<dbReference type="SMART" id="SM00066">
    <property type="entry name" value="GAL4"/>
    <property type="match status" value="1"/>
</dbReference>
<dbReference type="PANTHER" id="PTHR39479:SF2">
    <property type="entry name" value="2-OXOADIPATE DIOXYGENASE_DECARBOXYLASE"/>
    <property type="match status" value="1"/>
</dbReference>
<comment type="similarity">
    <text evidence="7">Belongs to the 2-oxoadipate dioxygenase/decarboxylase family.</text>
</comment>
<dbReference type="GO" id="GO:0000981">
    <property type="term" value="F:DNA-binding transcription factor activity, RNA polymerase II-specific"/>
    <property type="evidence" value="ECO:0007669"/>
    <property type="project" value="InterPro"/>
</dbReference>